<accession>A0A8J2H6X9</accession>
<reference evidence="6" key="1">
    <citation type="submission" date="2021-04" db="EMBL/GenBank/DDBJ databases">
        <authorList>
            <person name="Chebbi M.A.C M."/>
        </authorList>
    </citation>
    <scope>NUCLEOTIDE SEQUENCE</scope>
</reference>
<dbReference type="PRINTS" id="PR00412">
    <property type="entry name" value="EPOXHYDRLASE"/>
</dbReference>
<dbReference type="GO" id="GO:0004301">
    <property type="term" value="F:epoxide hydrolase activity"/>
    <property type="evidence" value="ECO:0007669"/>
    <property type="project" value="TreeGrafter"/>
</dbReference>
<dbReference type="Pfam" id="PF06441">
    <property type="entry name" value="EHN"/>
    <property type="match status" value="2"/>
</dbReference>
<dbReference type="PANTHER" id="PTHR21661">
    <property type="entry name" value="EPOXIDE HYDROLASE 1-RELATED"/>
    <property type="match status" value="1"/>
</dbReference>
<keyword evidence="4" id="KW-0472">Membrane</keyword>
<name>A0A8J2H6X9_COTCN</name>
<dbReference type="Proteomes" id="UP000786811">
    <property type="component" value="Unassembled WGS sequence"/>
</dbReference>
<protein>
    <submittedName>
        <fullName evidence="6">Similar to EH1: Juvenile hormone epoxide hydrolase 1 (Ctenocephalides felis)</fullName>
    </submittedName>
</protein>
<evidence type="ECO:0000256" key="2">
    <source>
        <dbReference type="ARBA" id="ARBA00022797"/>
    </source>
</evidence>
<keyword evidence="4" id="KW-0812">Transmembrane</keyword>
<keyword evidence="4" id="KW-1133">Transmembrane helix</keyword>
<feature type="transmembrane region" description="Helical" evidence="4">
    <location>
        <begin position="6"/>
        <end position="24"/>
    </location>
</feature>
<evidence type="ECO:0000256" key="4">
    <source>
        <dbReference type="SAM" id="Phobius"/>
    </source>
</evidence>
<gene>
    <name evidence="6" type="ORF">HICCMSTLAB_LOCUS3110</name>
</gene>
<evidence type="ECO:0000256" key="1">
    <source>
        <dbReference type="ARBA" id="ARBA00010088"/>
    </source>
</evidence>
<evidence type="ECO:0000256" key="3">
    <source>
        <dbReference type="ARBA" id="ARBA00022801"/>
    </source>
</evidence>
<feature type="domain" description="Epoxide hydrolase N-terminal" evidence="5">
    <location>
        <begin position="52"/>
        <end position="162"/>
    </location>
</feature>
<dbReference type="InterPro" id="IPR029058">
    <property type="entry name" value="AB_hydrolase_fold"/>
</dbReference>
<sequence length="893" mass="101980">MGFFVVVKVIVGLLMVGFMSLFYLQKSSVKTIELPNTWWGPGTENLQADKTVRQFEILFTEAQVNDLKSRLKNTRDLAPPLEGTGWTYGTSGTFLKKNIVDYWLNKYDFKKRLAYLNKYDQFKTNIQGLDIHFIHVKPKNTQGKKVVPLLILHGWPGSVREFYELIPMLTSPQADHDFVFEVIVPSLPGFGFSSPAVRPGLGAKEMAVVMMNLMRRLGFDKFYTQGGDWGSIIVGQMATLFPQHVLGIHSNFCGVLGFKTTLKTFLYSFFPSLLLPKEDHHLLYPMKKHFFNKLLETGYLHIQATKPDTVGIGPSDSPASLAGYVLEKFSSATNPDYKTRDDGGIYEKFTADALIDNLMMYWIPNSMTTAMRIYAESFNLQSSLNEIWPIIIPSACAQFPKELIFFPEEFLRDKFYNLIQVTRMPRGGHFAALEEPKLLSDDVWKFVAAVDNSSKNCCLKNEIEIPRMPEPNWGPVDGTKDSSVRPFKISVPKDVINDLKERLLRTREPVPPLENVGWTYGLSSKYFKKIIDYWINKYDWYKRQDLLNKYPQFITNIQGLDIHFYHVKPSKSLSTDGKPLKVLPLLLVHGWPGSVVEFQKIIPMLTTPRPGKDFVFEVIAPSLPGYGFSQGAVRPHMGHAQMAVVMKNLMTRLGFDKFYTQGGDWGSAITTDISTLFSERVTGAHLNMCGVRNSKSFFWLLVGSYFPSLVIESEHYSKVYPLTEKWSRLLEESGYFHLQATKPDTIGTALMQAPASLATYILEKFSTWTNPEYRFRDDGGLLEKFSMDELLDNIMVYWITDSITTSVRLYAESFSSENNNKYDSLTTNVPVACANFPHEIAYTPKSLIEMRFKNLIQFNHLPRGGHFAAFEEPKLLADDFWEFVEKVEQKFTK</sequence>
<dbReference type="OrthoDB" id="7130006at2759"/>
<comment type="similarity">
    <text evidence="1">Belongs to the peptidase S33 family.</text>
</comment>
<organism evidence="6 7">
    <name type="scientific">Cotesia congregata</name>
    <name type="common">Parasitoid wasp</name>
    <name type="synonym">Apanteles congregatus</name>
    <dbReference type="NCBI Taxonomy" id="51543"/>
    <lineage>
        <taxon>Eukaryota</taxon>
        <taxon>Metazoa</taxon>
        <taxon>Ecdysozoa</taxon>
        <taxon>Arthropoda</taxon>
        <taxon>Hexapoda</taxon>
        <taxon>Insecta</taxon>
        <taxon>Pterygota</taxon>
        <taxon>Neoptera</taxon>
        <taxon>Endopterygota</taxon>
        <taxon>Hymenoptera</taxon>
        <taxon>Apocrita</taxon>
        <taxon>Ichneumonoidea</taxon>
        <taxon>Braconidae</taxon>
        <taxon>Microgastrinae</taxon>
        <taxon>Cotesia</taxon>
    </lineage>
</organism>
<dbReference type="SUPFAM" id="SSF53474">
    <property type="entry name" value="alpha/beta-Hydrolases"/>
    <property type="match status" value="2"/>
</dbReference>
<evidence type="ECO:0000313" key="7">
    <source>
        <dbReference type="Proteomes" id="UP000786811"/>
    </source>
</evidence>
<dbReference type="AlphaFoldDB" id="A0A8J2H6X9"/>
<keyword evidence="7" id="KW-1185">Reference proteome</keyword>
<comment type="caution">
    <text evidence="6">The sequence shown here is derived from an EMBL/GenBank/DDBJ whole genome shotgun (WGS) entry which is preliminary data.</text>
</comment>
<dbReference type="InterPro" id="IPR000639">
    <property type="entry name" value="Epox_hydrolase-like"/>
</dbReference>
<dbReference type="Gene3D" id="3.40.50.1820">
    <property type="entry name" value="alpha/beta hydrolase"/>
    <property type="match status" value="2"/>
</dbReference>
<keyword evidence="3 6" id="KW-0378">Hydrolase</keyword>
<proteinExistence type="inferred from homology"/>
<evidence type="ECO:0000259" key="5">
    <source>
        <dbReference type="Pfam" id="PF06441"/>
    </source>
</evidence>
<evidence type="ECO:0000313" key="6">
    <source>
        <dbReference type="EMBL" id="CAG5080814.1"/>
    </source>
</evidence>
<dbReference type="GO" id="GO:0097176">
    <property type="term" value="P:epoxide metabolic process"/>
    <property type="evidence" value="ECO:0007669"/>
    <property type="project" value="TreeGrafter"/>
</dbReference>
<feature type="domain" description="Epoxide hydrolase N-terminal" evidence="5">
    <location>
        <begin position="484"/>
        <end position="598"/>
    </location>
</feature>
<keyword evidence="2" id="KW-0058">Aromatic hydrocarbons catabolism</keyword>
<dbReference type="EMBL" id="CAJNRD030001118">
    <property type="protein sequence ID" value="CAG5080814.1"/>
    <property type="molecule type" value="Genomic_DNA"/>
</dbReference>
<dbReference type="InterPro" id="IPR010497">
    <property type="entry name" value="Epoxide_hydro_N"/>
</dbReference>
<dbReference type="PANTHER" id="PTHR21661:SF35">
    <property type="entry name" value="EPOXIDE HYDROLASE"/>
    <property type="match status" value="1"/>
</dbReference>